<keyword evidence="9" id="KW-1185">Reference proteome</keyword>
<name>K6XGU7_9MICO</name>
<evidence type="ECO:0000256" key="5">
    <source>
        <dbReference type="PIRSR" id="PIRSR000097-2"/>
    </source>
</evidence>
<dbReference type="EMBL" id="BAHD01000098">
    <property type="protein sequence ID" value="GAB98069.1"/>
    <property type="molecule type" value="Genomic_DNA"/>
</dbReference>
<dbReference type="SUPFAM" id="SSF51430">
    <property type="entry name" value="NAD(P)-linked oxidoreductase"/>
    <property type="match status" value="1"/>
</dbReference>
<dbReference type="PROSITE" id="PS00798">
    <property type="entry name" value="ALDOKETO_REDUCTASE_1"/>
    <property type="match status" value="1"/>
</dbReference>
<feature type="domain" description="NADP-dependent oxidoreductase" evidence="7">
    <location>
        <begin position="22"/>
        <end position="266"/>
    </location>
</feature>
<accession>K6XGU7</accession>
<evidence type="ECO:0000313" key="8">
    <source>
        <dbReference type="EMBL" id="GAB98069.1"/>
    </source>
</evidence>
<dbReference type="Pfam" id="PF00248">
    <property type="entry name" value="Aldo_ket_red"/>
    <property type="match status" value="1"/>
</dbReference>
<evidence type="ECO:0000256" key="3">
    <source>
        <dbReference type="ARBA" id="ARBA00023002"/>
    </source>
</evidence>
<dbReference type="InterPro" id="IPR020471">
    <property type="entry name" value="AKR"/>
</dbReference>
<protein>
    <submittedName>
        <fullName evidence="8">2,5-diketo-D-gluconate reductase A</fullName>
    </submittedName>
</protein>
<feature type="binding site" evidence="5">
    <location>
        <position position="113"/>
    </location>
    <ligand>
        <name>substrate</name>
    </ligand>
</feature>
<proteinExistence type="inferred from homology"/>
<dbReference type="eggNOG" id="COG0656">
    <property type="taxonomic scope" value="Bacteria"/>
</dbReference>
<feature type="site" description="Lowers pKa of active site Tyr" evidence="6">
    <location>
        <position position="80"/>
    </location>
</feature>
<dbReference type="FunFam" id="3.20.20.100:FF:000002">
    <property type="entry name" value="2,5-diketo-D-gluconic acid reductase A"/>
    <property type="match status" value="1"/>
</dbReference>
<dbReference type="GO" id="GO:0016616">
    <property type="term" value="F:oxidoreductase activity, acting on the CH-OH group of donors, NAD or NADP as acceptor"/>
    <property type="evidence" value="ECO:0007669"/>
    <property type="project" value="UniProtKB-ARBA"/>
</dbReference>
<comment type="caution">
    <text evidence="8">The sequence shown here is derived from an EMBL/GenBank/DDBJ whole genome shotgun (WGS) entry which is preliminary data.</text>
</comment>
<gene>
    <name evidence="8" type="primary">dkgA</name>
    <name evidence="8" type="ORF">KILIM_098_00070</name>
</gene>
<feature type="active site" description="Proton donor" evidence="4">
    <location>
        <position position="55"/>
    </location>
</feature>
<dbReference type="STRING" id="1184609.KILIM_098_00070"/>
<dbReference type="InterPro" id="IPR036812">
    <property type="entry name" value="NAD(P)_OxRdtase_dom_sf"/>
</dbReference>
<comment type="similarity">
    <text evidence="1">Belongs to the aldo/keto reductase family.</text>
</comment>
<organism evidence="8 9">
    <name type="scientific">Kineosphaera limosa NBRC 100340</name>
    <dbReference type="NCBI Taxonomy" id="1184609"/>
    <lineage>
        <taxon>Bacteria</taxon>
        <taxon>Bacillati</taxon>
        <taxon>Actinomycetota</taxon>
        <taxon>Actinomycetes</taxon>
        <taxon>Micrococcales</taxon>
        <taxon>Dermatophilaceae</taxon>
        <taxon>Kineosphaera</taxon>
    </lineage>
</organism>
<dbReference type="InterPro" id="IPR023210">
    <property type="entry name" value="NADP_OxRdtase_dom"/>
</dbReference>
<dbReference type="Proteomes" id="UP000008366">
    <property type="component" value="Unassembled WGS sequence"/>
</dbReference>
<evidence type="ECO:0000256" key="2">
    <source>
        <dbReference type="ARBA" id="ARBA00022857"/>
    </source>
</evidence>
<dbReference type="PANTHER" id="PTHR43827:SF3">
    <property type="entry name" value="NADP-DEPENDENT OXIDOREDUCTASE DOMAIN-CONTAINING PROTEIN"/>
    <property type="match status" value="1"/>
</dbReference>
<evidence type="ECO:0000313" key="9">
    <source>
        <dbReference type="Proteomes" id="UP000008366"/>
    </source>
</evidence>
<dbReference type="Gene3D" id="3.20.20.100">
    <property type="entry name" value="NADP-dependent oxidoreductase domain"/>
    <property type="match status" value="1"/>
</dbReference>
<sequence>MTRGMSTSPTITFRDGNSIPQLGYGVWQVEDDVAQRVVGLALDAGYRHIDTAAIYGNEAGVGRALAESDVPREDIFVTTKLWNSEQGYDSTLRAFDASMGKLGLDVLDLYLIHWAMPAKNTFIETWKAFIELQQQGRITSIGVSNFPQEQLTRLIDETGVVPVIHQIELSPYLTQEPLRELDASHEIVTQSWSPLGSGKGLLEDPLLVSLAAKHDATPAQVVLAWHRQNGLVAIPKSVTPQRIVENFGSLLVELDDAELAQVSGLNRDVRTGPDPATANFE</sequence>
<keyword evidence="3" id="KW-0560">Oxidoreductase</keyword>
<reference evidence="8 9" key="1">
    <citation type="submission" date="2012-08" db="EMBL/GenBank/DDBJ databases">
        <title>Whole genome shotgun sequence of Kineosphaera limosa NBRC 100340.</title>
        <authorList>
            <person name="Yoshida I."/>
            <person name="Isaki S."/>
            <person name="Hosoyama A."/>
            <person name="Tsuchikane K."/>
            <person name="Katsumata H."/>
            <person name="Ando Y."/>
            <person name="Ohji S."/>
            <person name="Hamada M."/>
            <person name="Tamura T."/>
            <person name="Yamazoe A."/>
            <person name="Yamazaki S."/>
            <person name="Fujita N."/>
        </authorList>
    </citation>
    <scope>NUCLEOTIDE SEQUENCE [LARGE SCALE GENOMIC DNA]</scope>
    <source>
        <strain evidence="8 9">NBRC 100340</strain>
    </source>
</reference>
<dbReference type="PRINTS" id="PR00069">
    <property type="entry name" value="ALDKETRDTASE"/>
</dbReference>
<evidence type="ECO:0000256" key="6">
    <source>
        <dbReference type="PIRSR" id="PIRSR000097-3"/>
    </source>
</evidence>
<dbReference type="InterPro" id="IPR018170">
    <property type="entry name" value="Aldo/ket_reductase_CS"/>
</dbReference>
<evidence type="ECO:0000256" key="4">
    <source>
        <dbReference type="PIRSR" id="PIRSR000097-1"/>
    </source>
</evidence>
<keyword evidence="2" id="KW-0521">NADP</keyword>
<dbReference type="PANTHER" id="PTHR43827">
    <property type="entry name" value="2,5-DIKETO-D-GLUCONIC ACID REDUCTASE"/>
    <property type="match status" value="1"/>
</dbReference>
<evidence type="ECO:0000256" key="1">
    <source>
        <dbReference type="ARBA" id="ARBA00007905"/>
    </source>
</evidence>
<evidence type="ECO:0000259" key="7">
    <source>
        <dbReference type="Pfam" id="PF00248"/>
    </source>
</evidence>
<dbReference type="AlphaFoldDB" id="K6XGU7"/>
<dbReference type="PIRSF" id="PIRSF000097">
    <property type="entry name" value="AKR"/>
    <property type="match status" value="1"/>
</dbReference>